<comment type="function">
    <text evidence="6">May nick specific sequences that contain T:G mispairs resulting from m5C-deamination.</text>
</comment>
<comment type="caution">
    <text evidence="7">The sequence shown here is derived from an EMBL/GenBank/DDBJ whole genome shotgun (WGS) entry which is preliminary data.</text>
</comment>
<keyword evidence="1 6" id="KW-0540">Nuclease</keyword>
<comment type="similarity">
    <text evidence="6">Belongs to the vsr family.</text>
</comment>
<keyword evidence="5 6" id="KW-0234">DNA repair</keyword>
<dbReference type="InterPro" id="IPR011335">
    <property type="entry name" value="Restrct_endonuc-II-like"/>
</dbReference>
<dbReference type="AlphaFoldDB" id="A0A2M8ERK3"/>
<dbReference type="GO" id="GO:0006298">
    <property type="term" value="P:mismatch repair"/>
    <property type="evidence" value="ECO:0007669"/>
    <property type="project" value="UniProtKB-UniRule"/>
</dbReference>
<dbReference type="CDD" id="cd00221">
    <property type="entry name" value="Vsr"/>
    <property type="match status" value="1"/>
</dbReference>
<gene>
    <name evidence="7" type="ORF">CO056_00610</name>
</gene>
<dbReference type="GO" id="GO:0016787">
    <property type="term" value="F:hydrolase activity"/>
    <property type="evidence" value="ECO:0007669"/>
    <property type="project" value="UniProtKB-KW"/>
</dbReference>
<dbReference type="Pfam" id="PF03852">
    <property type="entry name" value="Vsr"/>
    <property type="match status" value="1"/>
</dbReference>
<evidence type="ECO:0000256" key="4">
    <source>
        <dbReference type="ARBA" id="ARBA00022801"/>
    </source>
</evidence>
<evidence type="ECO:0000256" key="1">
    <source>
        <dbReference type="ARBA" id="ARBA00022722"/>
    </source>
</evidence>
<dbReference type="EC" id="3.1.-.-" evidence="6"/>
<dbReference type="Gene3D" id="3.40.960.10">
    <property type="entry name" value="VSR Endonuclease"/>
    <property type="match status" value="1"/>
</dbReference>
<evidence type="ECO:0000256" key="6">
    <source>
        <dbReference type="PIRNR" id="PIRNR018267"/>
    </source>
</evidence>
<dbReference type="NCBIfam" id="TIGR00632">
    <property type="entry name" value="vsr"/>
    <property type="match status" value="1"/>
</dbReference>
<sequence length="133" mass="16196">MDKITKNQRSWNMSRIKSKNTQPEKIVKKFLSKQEIKYRLHVKKLPGKPDIVLNKERKVIFINGCFWHQHKGCKRQAMPKTNIKYWKPKLKRNAKKQKQDIKQLKKEGWKVYVIWECEAKNENRLIKKLRKIL</sequence>
<name>A0A2M8ERK3_9BACT</name>
<evidence type="ECO:0000256" key="5">
    <source>
        <dbReference type="ARBA" id="ARBA00023204"/>
    </source>
</evidence>
<dbReference type="InterPro" id="IPR004603">
    <property type="entry name" value="DNA_mismatch_endonuc_vsr"/>
</dbReference>
<dbReference type="EMBL" id="PFSH01000009">
    <property type="protein sequence ID" value="PJC25370.1"/>
    <property type="molecule type" value="Genomic_DNA"/>
</dbReference>
<keyword evidence="4 6" id="KW-0378">Hydrolase</keyword>
<evidence type="ECO:0000256" key="2">
    <source>
        <dbReference type="ARBA" id="ARBA00022759"/>
    </source>
</evidence>
<dbReference type="SUPFAM" id="SSF52980">
    <property type="entry name" value="Restriction endonuclease-like"/>
    <property type="match status" value="1"/>
</dbReference>
<protein>
    <recommendedName>
        <fullName evidence="6">Very short patch repair endonuclease</fullName>
        <ecNumber evidence="6">3.1.-.-</ecNumber>
    </recommendedName>
</protein>
<keyword evidence="2 6" id="KW-0255">Endonuclease</keyword>
<dbReference type="Proteomes" id="UP000230228">
    <property type="component" value="Unassembled WGS sequence"/>
</dbReference>
<evidence type="ECO:0000313" key="8">
    <source>
        <dbReference type="Proteomes" id="UP000230228"/>
    </source>
</evidence>
<keyword evidence="3 6" id="KW-0227">DNA damage</keyword>
<proteinExistence type="inferred from homology"/>
<organism evidence="7 8">
    <name type="scientific">Candidatus Tagabacteria bacterium CG_4_9_14_0_2_um_filter_41_11</name>
    <dbReference type="NCBI Taxonomy" id="1975019"/>
    <lineage>
        <taxon>Bacteria</taxon>
        <taxon>Candidatus Tagaibacteriota</taxon>
    </lineage>
</organism>
<reference evidence="8" key="1">
    <citation type="submission" date="2017-09" db="EMBL/GenBank/DDBJ databases">
        <title>Depth-based differentiation of microbial function through sediment-hosted aquifers and enrichment of novel symbionts in the deep terrestrial subsurface.</title>
        <authorList>
            <person name="Probst A.J."/>
            <person name="Ladd B."/>
            <person name="Jarett J.K."/>
            <person name="Geller-Mcgrath D.E."/>
            <person name="Sieber C.M.K."/>
            <person name="Emerson J.B."/>
            <person name="Anantharaman K."/>
            <person name="Thomas B.C."/>
            <person name="Malmstrom R."/>
            <person name="Stieglmeier M."/>
            <person name="Klingl A."/>
            <person name="Woyke T."/>
            <person name="Ryan C.M."/>
            <person name="Banfield J.F."/>
        </authorList>
    </citation>
    <scope>NUCLEOTIDE SEQUENCE [LARGE SCALE GENOMIC DNA]</scope>
</reference>
<accession>A0A2M8ERK3</accession>
<evidence type="ECO:0000313" key="7">
    <source>
        <dbReference type="EMBL" id="PJC25370.1"/>
    </source>
</evidence>
<dbReference type="PIRSF" id="PIRSF018267">
    <property type="entry name" value="VSR_endonuc"/>
    <property type="match status" value="1"/>
</dbReference>
<dbReference type="GO" id="GO:0004519">
    <property type="term" value="F:endonuclease activity"/>
    <property type="evidence" value="ECO:0007669"/>
    <property type="project" value="UniProtKB-KW"/>
</dbReference>
<evidence type="ECO:0000256" key="3">
    <source>
        <dbReference type="ARBA" id="ARBA00022763"/>
    </source>
</evidence>